<feature type="compositionally biased region" description="Low complexity" evidence="2">
    <location>
        <begin position="294"/>
        <end position="306"/>
    </location>
</feature>
<evidence type="ECO:0000313" key="4">
    <source>
        <dbReference type="Proteomes" id="UP000712527"/>
    </source>
</evidence>
<evidence type="ECO:0008006" key="5">
    <source>
        <dbReference type="Google" id="ProtNLM"/>
    </source>
</evidence>
<dbReference type="InterPro" id="IPR011990">
    <property type="entry name" value="TPR-like_helical_dom_sf"/>
</dbReference>
<comment type="caution">
    <text evidence="3">The sequence shown here is derived from an EMBL/GenBank/DDBJ whole genome shotgun (WGS) entry which is preliminary data.</text>
</comment>
<evidence type="ECO:0000313" key="3">
    <source>
        <dbReference type="EMBL" id="MBM6774728.1"/>
    </source>
</evidence>
<feature type="repeat" description="TPR" evidence="1">
    <location>
        <begin position="84"/>
        <end position="117"/>
    </location>
</feature>
<name>A0ABS2F2D4_9ACTN</name>
<keyword evidence="4" id="KW-1185">Reference proteome</keyword>
<dbReference type="RefSeq" id="WP_204793076.1">
    <property type="nucleotide sequence ID" value="NZ_JACSNQ010000005.1"/>
</dbReference>
<accession>A0ABS2F2D4</accession>
<evidence type="ECO:0000256" key="1">
    <source>
        <dbReference type="PROSITE-ProRule" id="PRU00339"/>
    </source>
</evidence>
<evidence type="ECO:0000256" key="2">
    <source>
        <dbReference type="SAM" id="MobiDB-lite"/>
    </source>
</evidence>
<dbReference type="InterPro" id="IPR019734">
    <property type="entry name" value="TPR_rpt"/>
</dbReference>
<dbReference type="EMBL" id="JACSNQ010000005">
    <property type="protein sequence ID" value="MBM6774728.1"/>
    <property type="molecule type" value="Genomic_DNA"/>
</dbReference>
<dbReference type="SUPFAM" id="SSF48452">
    <property type="entry name" value="TPR-like"/>
    <property type="match status" value="1"/>
</dbReference>
<feature type="region of interest" description="Disordered" evidence="2">
    <location>
        <begin position="281"/>
        <end position="313"/>
    </location>
</feature>
<reference evidence="3 4" key="1">
    <citation type="journal article" date="2021" name="Sci. Rep.">
        <title>The distribution of antibiotic resistance genes in chicken gut microbiota commensals.</title>
        <authorList>
            <person name="Juricova H."/>
            <person name="Matiasovicova J."/>
            <person name="Kubasova T."/>
            <person name="Cejkova D."/>
            <person name="Rychlik I."/>
        </authorList>
    </citation>
    <scope>NUCLEOTIDE SEQUENCE [LARGE SCALE GENOMIC DNA]</scope>
    <source>
        <strain evidence="3 4">An794</strain>
    </source>
</reference>
<sequence>MSQNQTTLTEELERAEGLLLQGEAESAAELLARLAEDAEEYVDRNCPTTDEVQWFSFPTLFERLAYRRVESDPRELRDVGEPLDRLYGDLALANVQTGDYDEATEALKRAVRWNPMDCSYRLNLADLYRVAGDTQEYLALTYSVFERASDARHLARAFVNFAGWFETSEKPRAAAAALRAARALDVRDGALEAALDQAAGTEHDPDLVSDAEMSELLAAEGLPDGANAEIAVCLLMCATDAAAAGQRNEAATLTLRARDLVGEPAAKALLELIRDADEEVAAEAGADGADDATGDAGAADAAASGKGARDGQE</sequence>
<organism evidence="3 4">
    <name type="scientific">Olsenella profusa</name>
    <dbReference type="NCBI Taxonomy" id="138595"/>
    <lineage>
        <taxon>Bacteria</taxon>
        <taxon>Bacillati</taxon>
        <taxon>Actinomycetota</taxon>
        <taxon>Coriobacteriia</taxon>
        <taxon>Coriobacteriales</taxon>
        <taxon>Atopobiaceae</taxon>
        <taxon>Olsenella</taxon>
    </lineage>
</organism>
<dbReference type="Gene3D" id="1.25.40.10">
    <property type="entry name" value="Tetratricopeptide repeat domain"/>
    <property type="match status" value="1"/>
</dbReference>
<dbReference type="PROSITE" id="PS50005">
    <property type="entry name" value="TPR"/>
    <property type="match status" value="1"/>
</dbReference>
<proteinExistence type="predicted"/>
<keyword evidence="1" id="KW-0802">TPR repeat</keyword>
<dbReference type="Proteomes" id="UP000712527">
    <property type="component" value="Unassembled WGS sequence"/>
</dbReference>
<protein>
    <recommendedName>
        <fullName evidence="5">Tetratricopeptide repeat protein</fullName>
    </recommendedName>
</protein>
<gene>
    <name evidence="3" type="ORF">H9X80_04120</name>
</gene>